<dbReference type="Gene3D" id="1.10.10.370">
    <property type="entry name" value="DsrC-like protein, C-terminal domain"/>
    <property type="match status" value="1"/>
</dbReference>
<name>A0A0M6W8M9_9GAMM</name>
<evidence type="ECO:0000313" key="8">
    <source>
        <dbReference type="Proteomes" id="UP000242301"/>
    </source>
</evidence>
<evidence type="ECO:0000256" key="3">
    <source>
        <dbReference type="ARBA" id="ARBA00025277"/>
    </source>
</evidence>
<dbReference type="STRING" id="1715285.SOFFGTOCOR_0340"/>
<feature type="active site" description="Cysteine persulfide intermediate" evidence="6">
    <location>
        <position position="108"/>
    </location>
</feature>
<comment type="subcellular location">
    <subcellularLocation>
        <location evidence="1">Cytoplasm</location>
    </subcellularLocation>
</comment>
<proteinExistence type="inferred from homology"/>
<evidence type="ECO:0000256" key="6">
    <source>
        <dbReference type="PIRSR" id="PIRSR006223-50"/>
    </source>
</evidence>
<dbReference type="PANTHER" id="PTHR37010">
    <property type="entry name" value="SULFURTRANSFERASE TUSE"/>
    <property type="match status" value="1"/>
</dbReference>
<dbReference type="NCBIfam" id="TIGR03342">
    <property type="entry name" value="dsrC_tusE_dsvC"/>
    <property type="match status" value="1"/>
</dbReference>
<evidence type="ECO:0000256" key="1">
    <source>
        <dbReference type="ARBA" id="ARBA00004496"/>
    </source>
</evidence>
<keyword evidence="2" id="KW-0963">Cytoplasm</keyword>
<evidence type="ECO:0000313" key="7">
    <source>
        <dbReference type="EMBL" id="CRK85762.1"/>
    </source>
</evidence>
<dbReference type="EMBL" id="CVRF01000002">
    <property type="protein sequence ID" value="CRK85762.1"/>
    <property type="molecule type" value="Genomic_DNA"/>
</dbReference>
<dbReference type="PIRSF" id="PIRSF006223">
    <property type="entry name" value="DsrC_TusE"/>
    <property type="match status" value="1"/>
</dbReference>
<evidence type="ECO:0000256" key="4">
    <source>
        <dbReference type="ARBA" id="ARBA00025918"/>
    </source>
</evidence>
<sequence>MPLLNSKEILTDSQGYLINSKHWNEEIIYILAEYENIKLTNEHLEIIKFIRIFYTEFNIPPSIRILVKTAKKKFGKKKGNSSYLYKLFPKGPAIQAIKLAGLPKQIKCI</sequence>
<comment type="subunit">
    <text evidence="4">Interacts with the TusBCD complex. Interacts with MnmA.</text>
</comment>
<dbReference type="Pfam" id="PF04358">
    <property type="entry name" value="DsrC"/>
    <property type="match status" value="1"/>
</dbReference>
<protein>
    <recommendedName>
        <fullName evidence="5">Sulfurtransferase</fullName>
        <ecNumber evidence="5">2.8.1.-</ecNumber>
    </recommendedName>
</protein>
<dbReference type="SUPFAM" id="SSF69721">
    <property type="entry name" value="DsrC, the gamma subunit of dissimilatory sulfite reductase"/>
    <property type="match status" value="1"/>
</dbReference>
<evidence type="ECO:0000256" key="5">
    <source>
        <dbReference type="PIRNR" id="PIRNR006223"/>
    </source>
</evidence>
<dbReference type="InterPro" id="IPR043163">
    <property type="entry name" value="DsrC-like_N"/>
</dbReference>
<dbReference type="Proteomes" id="UP000242301">
    <property type="component" value="Unassembled WGS sequence"/>
</dbReference>
<reference evidence="8" key="1">
    <citation type="submission" date="2015-05" db="EMBL/GenBank/DDBJ databases">
        <authorList>
            <person name="Manzano-Marin A."/>
        </authorList>
    </citation>
    <scope>NUCLEOTIDE SEQUENCE [LARGE SCALE GENOMIC DNA]</scope>
    <source>
        <strain evidence="8">officinalis</strain>
    </source>
</reference>
<dbReference type="InterPro" id="IPR042072">
    <property type="entry name" value="DsrC-like_C"/>
</dbReference>
<comment type="similarity">
    <text evidence="5">Belongs to the dsrC/tusE family.</text>
</comment>
<dbReference type="GO" id="GO:0016740">
    <property type="term" value="F:transferase activity"/>
    <property type="evidence" value="ECO:0007669"/>
    <property type="project" value="UniProtKB-KW"/>
</dbReference>
<keyword evidence="8" id="KW-1185">Reference proteome</keyword>
<keyword evidence="5 7" id="KW-0808">Transferase</keyword>
<dbReference type="EC" id="2.8.1.-" evidence="5"/>
<dbReference type="Gene3D" id="3.30.1420.10">
    <property type="match status" value="1"/>
</dbReference>
<dbReference type="InterPro" id="IPR007453">
    <property type="entry name" value="DsrC/TusE"/>
</dbReference>
<dbReference type="GO" id="GO:0097163">
    <property type="term" value="F:sulfur carrier activity"/>
    <property type="evidence" value="ECO:0007669"/>
    <property type="project" value="TreeGrafter"/>
</dbReference>
<dbReference type="GO" id="GO:0002143">
    <property type="term" value="P:tRNA wobble position uridine thiolation"/>
    <property type="evidence" value="ECO:0007669"/>
    <property type="project" value="TreeGrafter"/>
</dbReference>
<dbReference type="PANTHER" id="PTHR37010:SF1">
    <property type="entry name" value="SULFURTRANSFERASE TUSE"/>
    <property type="match status" value="1"/>
</dbReference>
<gene>
    <name evidence="7" type="primary">tusE</name>
    <name evidence="7" type="ORF">SOFFGTOCOR_0340</name>
</gene>
<dbReference type="InterPro" id="IPR025526">
    <property type="entry name" value="DsrC-like_dom_sf"/>
</dbReference>
<organism evidence="7 8">
    <name type="scientific">Candidatus Providencia siddallii</name>
    <dbReference type="NCBI Taxonomy" id="1715285"/>
    <lineage>
        <taxon>Bacteria</taxon>
        <taxon>Pseudomonadati</taxon>
        <taxon>Pseudomonadota</taxon>
        <taxon>Gammaproteobacteria</taxon>
        <taxon>Enterobacterales</taxon>
        <taxon>Morganellaceae</taxon>
        <taxon>Providencia</taxon>
    </lineage>
</organism>
<dbReference type="GO" id="GO:0005737">
    <property type="term" value="C:cytoplasm"/>
    <property type="evidence" value="ECO:0007669"/>
    <property type="project" value="UniProtKB-SubCell"/>
</dbReference>
<evidence type="ECO:0000256" key="2">
    <source>
        <dbReference type="ARBA" id="ARBA00022490"/>
    </source>
</evidence>
<comment type="function">
    <text evidence="3">Part of a sulfur-relay system required for 2-thiolation of 5-methylaminomethyl-2-thiouridine (mnm(5)s(2)U) at tRNA wobble positions. Could accept sulfur from TusD.</text>
</comment>
<dbReference type="AlphaFoldDB" id="A0A0M6W8M9"/>
<accession>A0A0M6W8M9</accession>